<evidence type="ECO:0000256" key="7">
    <source>
        <dbReference type="SAM" id="MobiDB-lite"/>
    </source>
</evidence>
<keyword evidence="2" id="KW-0677">Repeat</keyword>
<dbReference type="SMART" id="SM00355">
    <property type="entry name" value="ZnF_C2H2"/>
    <property type="match status" value="4"/>
</dbReference>
<feature type="domain" description="C2H2-type" evidence="8">
    <location>
        <begin position="126"/>
        <end position="153"/>
    </location>
</feature>
<gene>
    <name evidence="9" type="ORF">SPARVUS_LOCUS7322711</name>
</gene>
<sequence length="185" mass="20735">MRKISEDCLTLSPDWKVEDEDITQYSPGENPAPSNVHPAPPSVDGPSDSSYPEEPQTVWDRAGLPTGKSFSCTECGKCFCYKSHLNVHKRCHTGKKPYSCPECGKCFSQKSDLYKHQRSHTGEKPYSCPECGKCFSVKSNLYKHQRSHTGEKPYSCPECGKCFSQKSNLHRHQRSHTGGEAVFLS</sequence>
<reference evidence="9" key="1">
    <citation type="submission" date="2023-05" db="EMBL/GenBank/DDBJ databases">
        <authorList>
            <person name="Stuckert A."/>
        </authorList>
    </citation>
    <scope>NUCLEOTIDE SEQUENCE</scope>
</reference>
<comment type="caution">
    <text evidence="9">The sequence shown here is derived from an EMBL/GenBank/DDBJ whole genome shotgun (WGS) entry which is preliminary data.</text>
</comment>
<evidence type="ECO:0000256" key="6">
    <source>
        <dbReference type="PROSITE-ProRule" id="PRU00042"/>
    </source>
</evidence>
<dbReference type="PANTHER" id="PTHR23226:SF397">
    <property type="entry name" value="C2H2-TYPE DOMAIN-CONTAINING PROTEIN"/>
    <property type="match status" value="1"/>
</dbReference>
<dbReference type="InterPro" id="IPR036236">
    <property type="entry name" value="Znf_C2H2_sf"/>
</dbReference>
<feature type="region of interest" description="Disordered" evidence="7">
    <location>
        <begin position="15"/>
        <end position="56"/>
    </location>
</feature>
<dbReference type="Proteomes" id="UP001162483">
    <property type="component" value="Unassembled WGS sequence"/>
</dbReference>
<proteinExistence type="predicted"/>
<dbReference type="PANTHER" id="PTHR23226">
    <property type="entry name" value="ZINC FINGER AND SCAN DOMAIN-CONTAINING"/>
    <property type="match status" value="1"/>
</dbReference>
<evidence type="ECO:0000256" key="5">
    <source>
        <dbReference type="ARBA" id="ARBA00023125"/>
    </source>
</evidence>
<evidence type="ECO:0000256" key="3">
    <source>
        <dbReference type="ARBA" id="ARBA00022771"/>
    </source>
</evidence>
<feature type="domain" description="C2H2-type" evidence="8">
    <location>
        <begin position="98"/>
        <end position="125"/>
    </location>
</feature>
<dbReference type="EMBL" id="CATNWA010014450">
    <property type="protein sequence ID" value="CAI9571908.1"/>
    <property type="molecule type" value="Genomic_DNA"/>
</dbReference>
<dbReference type="Gene3D" id="3.30.160.60">
    <property type="entry name" value="Classic Zinc Finger"/>
    <property type="match status" value="4"/>
</dbReference>
<organism evidence="9 10">
    <name type="scientific">Staurois parvus</name>
    <dbReference type="NCBI Taxonomy" id="386267"/>
    <lineage>
        <taxon>Eukaryota</taxon>
        <taxon>Metazoa</taxon>
        <taxon>Chordata</taxon>
        <taxon>Craniata</taxon>
        <taxon>Vertebrata</taxon>
        <taxon>Euteleostomi</taxon>
        <taxon>Amphibia</taxon>
        <taxon>Batrachia</taxon>
        <taxon>Anura</taxon>
        <taxon>Neobatrachia</taxon>
        <taxon>Ranoidea</taxon>
        <taxon>Ranidae</taxon>
        <taxon>Staurois</taxon>
    </lineage>
</organism>
<dbReference type="InterPro" id="IPR013087">
    <property type="entry name" value="Znf_C2H2_type"/>
</dbReference>
<dbReference type="PROSITE" id="PS00028">
    <property type="entry name" value="ZINC_FINGER_C2H2_1"/>
    <property type="match status" value="4"/>
</dbReference>
<evidence type="ECO:0000313" key="9">
    <source>
        <dbReference type="EMBL" id="CAI9571908.1"/>
    </source>
</evidence>
<keyword evidence="10" id="KW-1185">Reference proteome</keyword>
<keyword evidence="3 6" id="KW-0863">Zinc-finger</keyword>
<keyword evidence="5" id="KW-0238">DNA-binding</keyword>
<dbReference type="Pfam" id="PF00096">
    <property type="entry name" value="zf-C2H2"/>
    <property type="match status" value="4"/>
</dbReference>
<evidence type="ECO:0000256" key="1">
    <source>
        <dbReference type="ARBA" id="ARBA00022723"/>
    </source>
</evidence>
<keyword evidence="4" id="KW-0862">Zinc</keyword>
<keyword evidence="1" id="KW-0479">Metal-binding</keyword>
<accession>A0ABN9DKH6</accession>
<evidence type="ECO:0000256" key="2">
    <source>
        <dbReference type="ARBA" id="ARBA00022737"/>
    </source>
</evidence>
<protein>
    <recommendedName>
        <fullName evidence="8">C2H2-type domain-containing protein</fullName>
    </recommendedName>
</protein>
<dbReference type="SUPFAM" id="SSF57667">
    <property type="entry name" value="beta-beta-alpha zinc fingers"/>
    <property type="match status" value="2"/>
</dbReference>
<evidence type="ECO:0000313" key="10">
    <source>
        <dbReference type="Proteomes" id="UP001162483"/>
    </source>
</evidence>
<name>A0ABN9DKH6_9NEOB</name>
<evidence type="ECO:0000259" key="8">
    <source>
        <dbReference type="PROSITE" id="PS50157"/>
    </source>
</evidence>
<feature type="domain" description="C2H2-type" evidence="8">
    <location>
        <begin position="154"/>
        <end position="181"/>
    </location>
</feature>
<evidence type="ECO:0000256" key="4">
    <source>
        <dbReference type="ARBA" id="ARBA00022833"/>
    </source>
</evidence>
<feature type="domain" description="C2H2-type" evidence="8">
    <location>
        <begin position="70"/>
        <end position="97"/>
    </location>
</feature>
<dbReference type="PROSITE" id="PS50157">
    <property type="entry name" value="ZINC_FINGER_C2H2_2"/>
    <property type="match status" value="4"/>
</dbReference>